<feature type="region of interest" description="Disordered" evidence="1">
    <location>
        <begin position="1"/>
        <end position="35"/>
    </location>
</feature>
<evidence type="ECO:0000256" key="1">
    <source>
        <dbReference type="SAM" id="MobiDB-lite"/>
    </source>
</evidence>
<organism evidence="2 3">
    <name type="scientific">Pandoraea capi</name>
    <dbReference type="NCBI Taxonomy" id="2508286"/>
    <lineage>
        <taxon>Bacteria</taxon>
        <taxon>Pseudomonadati</taxon>
        <taxon>Pseudomonadota</taxon>
        <taxon>Betaproteobacteria</taxon>
        <taxon>Burkholderiales</taxon>
        <taxon>Burkholderiaceae</taxon>
        <taxon>Pandoraea</taxon>
    </lineage>
</organism>
<reference evidence="2 3" key="1">
    <citation type="submission" date="2019-08" db="EMBL/GenBank/DDBJ databases">
        <authorList>
            <person name="Peeters C."/>
        </authorList>
    </citation>
    <scope>NUCLEOTIDE SEQUENCE [LARGE SCALE GENOMIC DNA]</scope>
    <source>
        <strain evidence="2 3">LMG 20602</strain>
    </source>
</reference>
<evidence type="ECO:0000313" key="2">
    <source>
        <dbReference type="EMBL" id="VVE00779.1"/>
    </source>
</evidence>
<accession>A0ABY6VXH6</accession>
<gene>
    <name evidence="2" type="ORF">PCA20602_02124</name>
</gene>
<dbReference type="RefSeq" id="WP_150721196.1">
    <property type="nucleotide sequence ID" value="NZ_CABPRV010000004.1"/>
</dbReference>
<protein>
    <submittedName>
        <fullName evidence="2">Uncharacterized protein</fullName>
    </submittedName>
</protein>
<evidence type="ECO:0000313" key="3">
    <source>
        <dbReference type="Proteomes" id="UP000366065"/>
    </source>
</evidence>
<comment type="caution">
    <text evidence="2">The sequence shown here is derived from an EMBL/GenBank/DDBJ whole genome shotgun (WGS) entry which is preliminary data.</text>
</comment>
<name>A0ABY6VXH6_9BURK</name>
<sequence>MIESSTYAPTVTAPVDPTLPTAQAQDNRPGHFASTFDGARLQAPQVSTRNAWQDFDENWLPSDDIKWDDRLASAPLGRAQGQNSTHAAFSLQGNAKLAVELWTGGARSEAYPSSLNGVPGAGVASAPTAPGVSYAARTGVRPGPMQSWQRPVDRADGGDPFRACSSKVDLKSQPPQTRSIFDSILNQIIGGATKGKLIVKDGVLQRARQATIPAAGMLESVPSGGNLIDEWSRTAQNGDAAWNAFMNEKVAAALDSVRPYVTAGLMSEFVGKLRLLPDADKLPALKCILKDSARKGVDAVQGWADEIESFFPEDQRDALKSLLRDYKIIA</sequence>
<keyword evidence="3" id="KW-1185">Reference proteome</keyword>
<proteinExistence type="predicted"/>
<dbReference type="EMBL" id="CABPRV010000004">
    <property type="protein sequence ID" value="VVE00779.1"/>
    <property type="molecule type" value="Genomic_DNA"/>
</dbReference>
<dbReference type="Proteomes" id="UP000366065">
    <property type="component" value="Unassembled WGS sequence"/>
</dbReference>